<dbReference type="InterPro" id="IPR015943">
    <property type="entry name" value="WD40/YVTN_repeat-like_dom_sf"/>
</dbReference>
<dbReference type="InterPro" id="IPR020472">
    <property type="entry name" value="WD40_PAC1"/>
</dbReference>
<dbReference type="PANTHER" id="PTHR22839:SF0">
    <property type="entry name" value="THO COMPLEX SUBUNIT 3"/>
    <property type="match status" value="1"/>
</dbReference>
<evidence type="ECO:0000256" key="4">
    <source>
        <dbReference type="PROSITE-ProRule" id="PRU00221"/>
    </source>
</evidence>
<dbReference type="InterPro" id="IPR019775">
    <property type="entry name" value="WD40_repeat_CS"/>
</dbReference>
<keyword evidence="2" id="KW-0677">Repeat</keyword>
<keyword evidence="1 4" id="KW-0853">WD repeat</keyword>
<protein>
    <submittedName>
        <fullName evidence="5">Uncharacterized protein</fullName>
    </submittedName>
</protein>
<dbReference type="InterPro" id="IPR001680">
    <property type="entry name" value="WD40_rpt"/>
</dbReference>
<evidence type="ECO:0000256" key="3">
    <source>
        <dbReference type="ARBA" id="ARBA00046343"/>
    </source>
</evidence>
<dbReference type="PANTHER" id="PTHR22839">
    <property type="entry name" value="THO COMPLEX SUBUNIT 3 THO3"/>
    <property type="match status" value="1"/>
</dbReference>
<dbReference type="OrthoDB" id="340259at2759"/>
<dbReference type="Gene3D" id="2.130.10.10">
    <property type="entry name" value="YVTN repeat-like/Quinoprotein amine dehydrogenase"/>
    <property type="match status" value="2"/>
</dbReference>
<evidence type="ECO:0000313" key="5">
    <source>
        <dbReference type="EMBL" id="KKA27250.1"/>
    </source>
</evidence>
<dbReference type="PROSITE" id="PS00678">
    <property type="entry name" value="WD_REPEATS_1"/>
    <property type="match status" value="1"/>
</dbReference>
<dbReference type="InterPro" id="IPR040132">
    <property type="entry name" value="Tex1/THOC3"/>
</dbReference>
<dbReference type="GO" id="GO:0000445">
    <property type="term" value="C:THO complex part of transcription export complex"/>
    <property type="evidence" value="ECO:0007669"/>
    <property type="project" value="TreeGrafter"/>
</dbReference>
<evidence type="ECO:0000256" key="2">
    <source>
        <dbReference type="ARBA" id="ARBA00022737"/>
    </source>
</evidence>
<gene>
    <name evidence="5" type="ORF">TD95_003184</name>
</gene>
<accession>A0A0F4ZAE3</accession>
<dbReference type="EMBL" id="LAEV01001840">
    <property type="protein sequence ID" value="KKA27250.1"/>
    <property type="molecule type" value="Genomic_DNA"/>
</dbReference>
<dbReference type="Proteomes" id="UP000033483">
    <property type="component" value="Unassembled WGS sequence"/>
</dbReference>
<evidence type="ECO:0000313" key="6">
    <source>
        <dbReference type="Proteomes" id="UP000033483"/>
    </source>
</evidence>
<dbReference type="GO" id="GO:0006406">
    <property type="term" value="P:mRNA export from nucleus"/>
    <property type="evidence" value="ECO:0007669"/>
    <property type="project" value="InterPro"/>
</dbReference>
<dbReference type="SUPFAM" id="SSF50978">
    <property type="entry name" value="WD40 repeat-like"/>
    <property type="match status" value="1"/>
</dbReference>
<comment type="similarity">
    <text evidence="3">Belongs to the THOC3 family.</text>
</comment>
<feature type="repeat" description="WD" evidence="4">
    <location>
        <begin position="73"/>
        <end position="115"/>
    </location>
</feature>
<dbReference type="CDD" id="cd00200">
    <property type="entry name" value="WD40"/>
    <property type="match status" value="1"/>
</dbReference>
<dbReference type="InterPro" id="IPR036322">
    <property type="entry name" value="WD40_repeat_dom_sf"/>
</dbReference>
<feature type="repeat" description="WD" evidence="4">
    <location>
        <begin position="209"/>
        <end position="243"/>
    </location>
</feature>
<organism evidence="5 6">
    <name type="scientific">Thielaviopsis punctulata</name>
    <dbReference type="NCBI Taxonomy" id="72032"/>
    <lineage>
        <taxon>Eukaryota</taxon>
        <taxon>Fungi</taxon>
        <taxon>Dikarya</taxon>
        <taxon>Ascomycota</taxon>
        <taxon>Pezizomycotina</taxon>
        <taxon>Sordariomycetes</taxon>
        <taxon>Hypocreomycetidae</taxon>
        <taxon>Microascales</taxon>
        <taxon>Ceratocystidaceae</taxon>
        <taxon>Thielaviopsis</taxon>
    </lineage>
</organism>
<dbReference type="PRINTS" id="PR00320">
    <property type="entry name" value="GPROTEINBRPT"/>
</dbReference>
<feature type="repeat" description="WD" evidence="4">
    <location>
        <begin position="29"/>
        <end position="61"/>
    </location>
</feature>
<reference evidence="5 6" key="1">
    <citation type="submission" date="2015-03" db="EMBL/GenBank/DDBJ databases">
        <authorList>
            <person name="Radwan O."/>
            <person name="Al-Naeli F.A."/>
            <person name="Rendon G.A."/>
            <person name="Fields C."/>
        </authorList>
    </citation>
    <scope>NUCLEOTIDE SEQUENCE [LARGE SCALE GENOMIC DNA]</scope>
    <source>
        <strain evidence="5">CR-DP1</strain>
    </source>
</reference>
<name>A0A0F4ZAE3_9PEZI</name>
<evidence type="ECO:0000256" key="1">
    <source>
        <dbReference type="ARBA" id="ARBA00022574"/>
    </source>
</evidence>
<dbReference type="PROSITE" id="PS50294">
    <property type="entry name" value="WD_REPEATS_REGION"/>
    <property type="match status" value="3"/>
</dbReference>
<dbReference type="AlphaFoldDB" id="A0A0F4ZAE3"/>
<dbReference type="SMART" id="SM00320">
    <property type="entry name" value="WD40"/>
    <property type="match status" value="6"/>
</dbReference>
<dbReference type="Pfam" id="PF00400">
    <property type="entry name" value="WD40"/>
    <property type="match status" value="4"/>
</dbReference>
<comment type="caution">
    <text evidence="5">The sequence shown here is derived from an EMBL/GenBank/DDBJ whole genome shotgun (WGS) entry which is preliminary data.</text>
</comment>
<dbReference type="FunFam" id="2.130.10.10:FF:000870">
    <property type="entry name" value="WD repeat-containing protein"/>
    <property type="match status" value="1"/>
</dbReference>
<proteinExistence type="inferred from homology"/>
<sequence length="329" mass="36230">MPPSSRARQSLPKERFGTYFGNASTQLYQDLRSHSVRSISWSPMGTSIATGSIDKTLRVWNPEKPNVRFSTELKGHVAPIEKVAFNPVKQAELASISNDGTLKIWDVRNNACVSEVKDLGEAFTLAWAPDGSSLVVGNKTDKIFIIEPGRPTPVASHQQATQTNQIAFCWSGKKVFVTTGDGKTRILTYPDFQPILFNQFTKPPSEFKLFGHTASCLTTALQPSARHLATGGSESLISLWDTEDWICKRTLTGMTGPIRSLSFSFDGSYISAGSEDGKGVRIWHVESGEEVHVVNTNHPAHVVAWAPLHYAIAFNDNGYLNIASVHERR</sequence>
<keyword evidence="6" id="KW-1185">Reference proteome</keyword>
<dbReference type="PROSITE" id="PS50082">
    <property type="entry name" value="WD_REPEATS_2"/>
    <property type="match status" value="3"/>
</dbReference>